<dbReference type="Proteomes" id="UP000176665">
    <property type="component" value="Unassembled WGS sequence"/>
</dbReference>
<organism evidence="2 3">
    <name type="scientific">Candidatus Gottesmanbacteria bacterium RBG_16_37_8</name>
    <dbReference type="NCBI Taxonomy" id="1798371"/>
    <lineage>
        <taxon>Bacteria</taxon>
        <taxon>Candidatus Gottesmaniibacteriota</taxon>
    </lineage>
</organism>
<gene>
    <name evidence="2" type="ORF">A2W14_07390</name>
</gene>
<accession>A0A1F5YR81</accession>
<protein>
    <submittedName>
        <fullName evidence="2">Uncharacterized protein</fullName>
    </submittedName>
</protein>
<dbReference type="InterPro" id="IPR011990">
    <property type="entry name" value="TPR-like_helical_dom_sf"/>
</dbReference>
<keyword evidence="1" id="KW-0472">Membrane</keyword>
<dbReference type="AlphaFoldDB" id="A0A1F5YR81"/>
<dbReference type="SUPFAM" id="SSF48452">
    <property type="entry name" value="TPR-like"/>
    <property type="match status" value="1"/>
</dbReference>
<feature type="transmembrane region" description="Helical" evidence="1">
    <location>
        <begin position="20"/>
        <end position="36"/>
    </location>
</feature>
<comment type="caution">
    <text evidence="2">The sequence shown here is derived from an EMBL/GenBank/DDBJ whole genome shotgun (WGS) entry which is preliminary data.</text>
</comment>
<keyword evidence="1" id="KW-0812">Transmembrane</keyword>
<evidence type="ECO:0000256" key="1">
    <source>
        <dbReference type="SAM" id="Phobius"/>
    </source>
</evidence>
<name>A0A1F5YR81_9BACT</name>
<evidence type="ECO:0000313" key="3">
    <source>
        <dbReference type="Proteomes" id="UP000176665"/>
    </source>
</evidence>
<sequence length="319" mass="37406">MLFRRIWLIIFSKTKAKKIAQASLFIFLVIPIILLIKNSRRIIILRNDFTAENLATDILDSVDKDSILIVSTDTPLFNTQYVYYSRKLWPDVKLIHFSKLYLPFYIKQLNLDYPDIEISSIIDTSDKFGRFLKENSKNFTIFTKQSFSLSSGRWLPWGLVYKYLAEDKKEDVAETVARNEQLWKSYHDPLQGSLSTYQNLYLTDVLRVYGIARLEIGNFLAEEEYYDLALPHLLLAKKLNPQDFDSYLLLAQIYMRQNKCSQAENEINQLLAKDSEDLTALYVKYQNYLNCYHDLSRASKVLEVVEKARKKTETPLEKL</sequence>
<reference evidence="2 3" key="1">
    <citation type="journal article" date="2016" name="Nat. Commun.">
        <title>Thousands of microbial genomes shed light on interconnected biogeochemical processes in an aquifer system.</title>
        <authorList>
            <person name="Anantharaman K."/>
            <person name="Brown C.T."/>
            <person name="Hug L.A."/>
            <person name="Sharon I."/>
            <person name="Castelle C.J."/>
            <person name="Probst A.J."/>
            <person name="Thomas B.C."/>
            <person name="Singh A."/>
            <person name="Wilkins M.J."/>
            <person name="Karaoz U."/>
            <person name="Brodie E.L."/>
            <person name="Williams K.H."/>
            <person name="Hubbard S.S."/>
            <person name="Banfield J.F."/>
        </authorList>
    </citation>
    <scope>NUCLEOTIDE SEQUENCE [LARGE SCALE GENOMIC DNA]</scope>
</reference>
<evidence type="ECO:0000313" key="2">
    <source>
        <dbReference type="EMBL" id="OGG02708.1"/>
    </source>
</evidence>
<dbReference type="Gene3D" id="1.25.40.10">
    <property type="entry name" value="Tetratricopeptide repeat domain"/>
    <property type="match status" value="1"/>
</dbReference>
<proteinExistence type="predicted"/>
<dbReference type="EMBL" id="MFJA01000056">
    <property type="protein sequence ID" value="OGG02708.1"/>
    <property type="molecule type" value="Genomic_DNA"/>
</dbReference>
<keyword evidence="1" id="KW-1133">Transmembrane helix</keyword>